<name>A0A0C2S5Q7_9BACL</name>
<accession>A0A0C2S5Q7</accession>
<sequence length="43" mass="5051">MKKQWEMPTLEVLEVKMTMLGREGEFTDADFDAHTPFLELTFS</sequence>
<evidence type="ECO:0008006" key="3">
    <source>
        <dbReference type="Google" id="ProtNLM"/>
    </source>
</evidence>
<dbReference type="Proteomes" id="UP000031938">
    <property type="component" value="Unassembled WGS sequence"/>
</dbReference>
<dbReference type="PATRIC" id="fig|889306.3.peg.845"/>
<reference evidence="1 2" key="1">
    <citation type="submission" date="2015-01" db="EMBL/GenBank/DDBJ databases">
        <title>Genome sequencing of Jeotgalibacillus soli.</title>
        <authorList>
            <person name="Goh K.M."/>
            <person name="Chan K.-G."/>
            <person name="Yaakop A.S."/>
            <person name="Ee R."/>
            <person name="Gan H.M."/>
            <person name="Chan C.S."/>
        </authorList>
    </citation>
    <scope>NUCLEOTIDE SEQUENCE [LARGE SCALE GENOMIC DNA]</scope>
    <source>
        <strain evidence="1 2">P9</strain>
    </source>
</reference>
<organism evidence="1 2">
    <name type="scientific">Jeotgalibacillus soli</name>
    <dbReference type="NCBI Taxonomy" id="889306"/>
    <lineage>
        <taxon>Bacteria</taxon>
        <taxon>Bacillati</taxon>
        <taxon>Bacillota</taxon>
        <taxon>Bacilli</taxon>
        <taxon>Bacillales</taxon>
        <taxon>Caryophanaceae</taxon>
        <taxon>Jeotgalibacillus</taxon>
    </lineage>
</organism>
<dbReference type="InterPro" id="IPR049825">
    <property type="entry name" value="Lasso_PadeA-like"/>
</dbReference>
<evidence type="ECO:0000313" key="2">
    <source>
        <dbReference type="Proteomes" id="UP000031938"/>
    </source>
</evidence>
<comment type="caution">
    <text evidence="1">The sequence shown here is derived from an EMBL/GenBank/DDBJ whole genome shotgun (WGS) entry which is preliminary data.</text>
</comment>
<dbReference type="OrthoDB" id="2913105at2"/>
<keyword evidence="2" id="KW-1185">Reference proteome</keyword>
<evidence type="ECO:0000313" key="1">
    <source>
        <dbReference type="EMBL" id="KIL49374.1"/>
    </source>
</evidence>
<dbReference type="AlphaFoldDB" id="A0A0C2S5Q7"/>
<proteinExistence type="predicted"/>
<dbReference type="NCBIfam" id="NF033524">
    <property type="entry name" value="lasso_PadeA_fam"/>
    <property type="match status" value="1"/>
</dbReference>
<protein>
    <recommendedName>
        <fullName evidence="3">Paeninodin family lasso peptide</fullName>
    </recommendedName>
</protein>
<dbReference type="RefSeq" id="WP_106388528.1">
    <property type="nucleotide sequence ID" value="NZ_JXRP01000009.1"/>
</dbReference>
<gene>
    <name evidence="1" type="ORF">KP78_08420</name>
</gene>
<dbReference type="EMBL" id="JXRP01000009">
    <property type="protein sequence ID" value="KIL49374.1"/>
    <property type="molecule type" value="Genomic_DNA"/>
</dbReference>